<comment type="caution">
    <text evidence="2">The sequence shown here is derived from an EMBL/GenBank/DDBJ whole genome shotgun (WGS) entry which is preliminary data.</text>
</comment>
<protein>
    <recommendedName>
        <fullName evidence="4">Small-conductance mechanosensitive ion channel</fullName>
    </recommendedName>
</protein>
<gene>
    <name evidence="2" type="ORF">A2172_00555</name>
</gene>
<dbReference type="PANTHER" id="PTHR30221:SF1">
    <property type="entry name" value="SMALL-CONDUCTANCE MECHANOSENSITIVE CHANNEL"/>
    <property type="match status" value="1"/>
</dbReference>
<feature type="transmembrane region" description="Helical" evidence="1">
    <location>
        <begin position="117"/>
        <end position="136"/>
    </location>
</feature>
<evidence type="ECO:0008006" key="4">
    <source>
        <dbReference type="Google" id="ProtNLM"/>
    </source>
</evidence>
<dbReference type="STRING" id="1802593.A2172_00555"/>
<dbReference type="Pfam" id="PF05552">
    <property type="entry name" value="MS_channel_1st_1"/>
    <property type="match status" value="2"/>
</dbReference>
<dbReference type="AlphaFoldDB" id="A0A1G1W9Y6"/>
<name>A0A1G1W9Y6_9BACT</name>
<dbReference type="InterPro" id="IPR008910">
    <property type="entry name" value="MSC_TM_helix"/>
</dbReference>
<accession>A0A1G1W9Y6</accession>
<keyword evidence="1" id="KW-1133">Transmembrane helix</keyword>
<dbReference type="PANTHER" id="PTHR30221">
    <property type="entry name" value="SMALL-CONDUCTANCE MECHANOSENSITIVE CHANNEL"/>
    <property type="match status" value="1"/>
</dbReference>
<sequence>MTEGLGNSVTSALSDSLVATADLLPKLLIAIIIFIIGVVIAAILRAALVRIFNAINFEKLLESTGIPQALKKAETSLTITGLLGELLRWFVILIFLIPAVDQLGLGAVNDVLKSLLLYIPNVAVAVIIVSIGAVLAKIARDFVTATITGLGTQSSQVIGEVARWAIIIFALLAALNQLGVARDLIRILFTGFVLMVALAGGLAFGLGGKEPAERILSKLVNRIVKD</sequence>
<proteinExistence type="predicted"/>
<evidence type="ECO:0000313" key="3">
    <source>
        <dbReference type="Proteomes" id="UP000176631"/>
    </source>
</evidence>
<dbReference type="Gene3D" id="1.10.287.1260">
    <property type="match status" value="1"/>
</dbReference>
<reference evidence="2 3" key="1">
    <citation type="journal article" date="2016" name="Nat. Commun.">
        <title>Thousands of microbial genomes shed light on interconnected biogeochemical processes in an aquifer system.</title>
        <authorList>
            <person name="Anantharaman K."/>
            <person name="Brown C.T."/>
            <person name="Hug L.A."/>
            <person name="Sharon I."/>
            <person name="Castelle C.J."/>
            <person name="Probst A.J."/>
            <person name="Thomas B.C."/>
            <person name="Singh A."/>
            <person name="Wilkins M.J."/>
            <person name="Karaoz U."/>
            <person name="Brodie E.L."/>
            <person name="Williams K.H."/>
            <person name="Hubbard S.S."/>
            <person name="Banfield J.F."/>
        </authorList>
    </citation>
    <scope>NUCLEOTIDE SEQUENCE [LARGE SCALE GENOMIC DNA]</scope>
</reference>
<evidence type="ECO:0000256" key="1">
    <source>
        <dbReference type="SAM" id="Phobius"/>
    </source>
</evidence>
<feature type="transmembrane region" description="Helical" evidence="1">
    <location>
        <begin position="27"/>
        <end position="48"/>
    </location>
</feature>
<keyword evidence="1" id="KW-0812">Transmembrane</keyword>
<feature type="transmembrane region" description="Helical" evidence="1">
    <location>
        <begin position="187"/>
        <end position="208"/>
    </location>
</feature>
<feature type="transmembrane region" description="Helical" evidence="1">
    <location>
        <begin position="157"/>
        <end position="175"/>
    </location>
</feature>
<dbReference type="GO" id="GO:0008381">
    <property type="term" value="F:mechanosensitive monoatomic ion channel activity"/>
    <property type="evidence" value="ECO:0007669"/>
    <property type="project" value="InterPro"/>
</dbReference>
<evidence type="ECO:0000313" key="2">
    <source>
        <dbReference type="EMBL" id="OGY24340.1"/>
    </source>
</evidence>
<dbReference type="EMBL" id="MHCP01000014">
    <property type="protein sequence ID" value="OGY24340.1"/>
    <property type="molecule type" value="Genomic_DNA"/>
</dbReference>
<dbReference type="Proteomes" id="UP000176631">
    <property type="component" value="Unassembled WGS sequence"/>
</dbReference>
<organism evidence="2 3">
    <name type="scientific">Candidatus Woykebacteria bacterium RBG_13_40_15</name>
    <dbReference type="NCBI Taxonomy" id="1802593"/>
    <lineage>
        <taxon>Bacteria</taxon>
        <taxon>Candidatus Woykeibacteriota</taxon>
    </lineage>
</organism>
<feature type="transmembrane region" description="Helical" evidence="1">
    <location>
        <begin position="77"/>
        <end position="97"/>
    </location>
</feature>
<keyword evidence="1" id="KW-0472">Membrane</keyword>
<dbReference type="InterPro" id="IPR045275">
    <property type="entry name" value="MscS_archaea/bacteria_type"/>
</dbReference>